<dbReference type="InterPro" id="IPR001254">
    <property type="entry name" value="Trypsin_dom"/>
</dbReference>
<accession>A0A9Q1UYE1</accession>
<organism evidence="2 3">
    <name type="scientific">Clostridium botulinum</name>
    <dbReference type="NCBI Taxonomy" id="1491"/>
    <lineage>
        <taxon>Bacteria</taxon>
        <taxon>Bacillati</taxon>
        <taxon>Bacillota</taxon>
        <taxon>Clostridia</taxon>
        <taxon>Eubacteriales</taxon>
        <taxon>Clostridiaceae</taxon>
        <taxon>Clostridium</taxon>
    </lineage>
</organism>
<evidence type="ECO:0000259" key="1">
    <source>
        <dbReference type="Pfam" id="PF00089"/>
    </source>
</evidence>
<dbReference type="GO" id="GO:0006508">
    <property type="term" value="P:proteolysis"/>
    <property type="evidence" value="ECO:0007669"/>
    <property type="project" value="InterPro"/>
</dbReference>
<dbReference type="RefSeq" id="WP_019278560.1">
    <property type="nucleotide sequence ID" value="NZ_LGVO01000059.1"/>
</dbReference>
<dbReference type="EMBL" id="LGVR01000043">
    <property type="protein sequence ID" value="KOA86981.1"/>
    <property type="molecule type" value="Genomic_DNA"/>
</dbReference>
<dbReference type="AlphaFoldDB" id="A0A9Q1UYE1"/>
<dbReference type="InterPro" id="IPR043504">
    <property type="entry name" value="Peptidase_S1_PA_chymotrypsin"/>
</dbReference>
<evidence type="ECO:0000313" key="3">
    <source>
        <dbReference type="Proteomes" id="UP000037540"/>
    </source>
</evidence>
<dbReference type="GO" id="GO:0004252">
    <property type="term" value="F:serine-type endopeptidase activity"/>
    <property type="evidence" value="ECO:0007669"/>
    <property type="project" value="InterPro"/>
</dbReference>
<gene>
    <name evidence="2" type="ORF">ADU74_07810</name>
</gene>
<dbReference type="SUPFAM" id="SSF50494">
    <property type="entry name" value="Trypsin-like serine proteases"/>
    <property type="match status" value="1"/>
</dbReference>
<reference evidence="2 3" key="1">
    <citation type="submission" date="2015-07" db="EMBL/GenBank/DDBJ databases">
        <title>Draft genome sequences of 17 French Clostridium botulinum group III.</title>
        <authorList>
            <person name="Woudstra C."/>
            <person name="Le Marechal C."/>
            <person name="Souillard R."/>
            <person name="Bayon-Auboyer M.-H."/>
            <person name="Dessouter D."/>
            <person name="Fach P."/>
        </authorList>
    </citation>
    <scope>NUCLEOTIDE SEQUENCE [LARGE SCALE GENOMIC DNA]</scope>
    <source>
        <strain evidence="2 3">12LNRI-CD</strain>
    </source>
</reference>
<evidence type="ECO:0000313" key="2">
    <source>
        <dbReference type="EMBL" id="KOA86981.1"/>
    </source>
</evidence>
<dbReference type="Pfam" id="PF00089">
    <property type="entry name" value="Trypsin"/>
    <property type="match status" value="1"/>
</dbReference>
<proteinExistence type="predicted"/>
<dbReference type="Gene3D" id="2.40.10.10">
    <property type="entry name" value="Trypsin-like serine proteases"/>
    <property type="match status" value="1"/>
</dbReference>
<name>A0A9Q1UYE1_CLOBO</name>
<feature type="domain" description="Peptidase S1" evidence="1">
    <location>
        <begin position="133"/>
        <end position="302"/>
    </location>
</feature>
<dbReference type="OrthoDB" id="104542at2"/>
<comment type="caution">
    <text evidence="2">The sequence shown here is derived from an EMBL/GenBank/DDBJ whole genome shotgun (WGS) entry which is preliminary data.</text>
</comment>
<protein>
    <recommendedName>
        <fullName evidence="1">Peptidase S1 domain-containing protein</fullName>
    </recommendedName>
</protein>
<sequence length="317" mass="34415">MNFNRCINFNNYSSQLLEQKIKCICENEYELFLSKTNVVGIGLGYKTIGGICSYRTCIKVFVSNKISSSNLNFNDLIPKIYKGIETDVVKSGVSIPYALKSKIRPMLCGYSVGPEKYTNTGSIGCLVTDGFSRFLLGNNHVLARSNSLPIGTSIIQPSGKDKGKSKNNVVANLAKVIPIKFNGIIGKQENYGDCAIARLTEKTIASPNIALINMPPRGVRNPHVDQQVKKVGRTTGLNTGKILSINTTYNVSYGMKSALFKNQIITTPMAQEGDSGAVLLDNNNYILGLLLGGSELCSIYNNIHDVLSLLSVAIITS</sequence>
<dbReference type="Proteomes" id="UP000037540">
    <property type="component" value="Unassembled WGS sequence"/>
</dbReference>
<dbReference type="InterPro" id="IPR009003">
    <property type="entry name" value="Peptidase_S1_PA"/>
</dbReference>